<dbReference type="EMBL" id="BIFT01000001">
    <property type="protein sequence ID" value="GCE25370.1"/>
    <property type="molecule type" value="Genomic_DNA"/>
</dbReference>
<dbReference type="GO" id="GO:0016810">
    <property type="term" value="F:hydrolase activity, acting on carbon-nitrogen (but not peptide) bonds"/>
    <property type="evidence" value="ECO:0007669"/>
    <property type="project" value="InterPro"/>
</dbReference>
<evidence type="ECO:0000256" key="2">
    <source>
        <dbReference type="ARBA" id="ARBA00022729"/>
    </source>
</evidence>
<dbReference type="PROSITE" id="PS51677">
    <property type="entry name" value="NODB"/>
    <property type="match status" value="1"/>
</dbReference>
<sequence length="348" mass="40286">MLASLFYYTGLVALARWWTRRAGQRVVILNYHTAVGGNLLQHMLYLRRHYRIMSLDAAMEELYSGRKDPEYKNDRRVPLVITFDDGYVDNFTYAAQVARDYCIPFTIYLIPGYIESGKRFWWLEGASMSRRARASEVTLDKHTFQLDQAGARGELAQFIDDRARFATSVVERETFLTTASEQLDLSPVPDEHDRDWDLLSLNWEQAQEMDKGGWICFGAHTMHHPILSYITDPTEMRYEIAECRKVLERKLGHPIRSFAYPVGQAQHIGDPVVQAVKEAGYDWAVTTTYGFNTPKSDPYRLSRIEADIDQHWLVVAAEAAGLWGFIARLRWMPFIRNNFTNARRKKGK</sequence>
<dbReference type="InterPro" id="IPR051398">
    <property type="entry name" value="Polysacch_Deacetylase"/>
</dbReference>
<feature type="domain" description="NodB homology" evidence="3">
    <location>
        <begin position="77"/>
        <end position="348"/>
    </location>
</feature>
<name>A0A402B1Y8_9CHLR</name>
<proteinExistence type="predicted"/>
<dbReference type="PANTHER" id="PTHR34216:SF3">
    <property type="entry name" value="POLY-BETA-1,6-N-ACETYL-D-GLUCOSAMINE N-DEACETYLASE"/>
    <property type="match status" value="1"/>
</dbReference>
<dbReference type="GO" id="GO:0005975">
    <property type="term" value="P:carbohydrate metabolic process"/>
    <property type="evidence" value="ECO:0007669"/>
    <property type="project" value="InterPro"/>
</dbReference>
<evidence type="ECO:0000256" key="1">
    <source>
        <dbReference type="ARBA" id="ARBA00004613"/>
    </source>
</evidence>
<keyword evidence="5" id="KW-1185">Reference proteome</keyword>
<dbReference type="InterPro" id="IPR002509">
    <property type="entry name" value="NODB_dom"/>
</dbReference>
<dbReference type="AlphaFoldDB" id="A0A402B1Y8"/>
<dbReference type="Proteomes" id="UP000287171">
    <property type="component" value="Unassembled WGS sequence"/>
</dbReference>
<gene>
    <name evidence="4" type="ORF">KDA_08540</name>
</gene>
<organism evidence="4 5">
    <name type="scientific">Dictyobacter alpinus</name>
    <dbReference type="NCBI Taxonomy" id="2014873"/>
    <lineage>
        <taxon>Bacteria</taxon>
        <taxon>Bacillati</taxon>
        <taxon>Chloroflexota</taxon>
        <taxon>Ktedonobacteria</taxon>
        <taxon>Ktedonobacterales</taxon>
        <taxon>Dictyobacteraceae</taxon>
        <taxon>Dictyobacter</taxon>
    </lineage>
</organism>
<dbReference type="SUPFAM" id="SSF88713">
    <property type="entry name" value="Glycoside hydrolase/deacetylase"/>
    <property type="match status" value="1"/>
</dbReference>
<dbReference type="InterPro" id="IPR011330">
    <property type="entry name" value="Glyco_hydro/deAcase_b/a-brl"/>
</dbReference>
<dbReference type="CDD" id="cd10918">
    <property type="entry name" value="CE4_NodB_like_5s_6s"/>
    <property type="match status" value="1"/>
</dbReference>
<dbReference type="GO" id="GO:0005576">
    <property type="term" value="C:extracellular region"/>
    <property type="evidence" value="ECO:0007669"/>
    <property type="project" value="UniProtKB-SubCell"/>
</dbReference>
<dbReference type="PANTHER" id="PTHR34216">
    <property type="match status" value="1"/>
</dbReference>
<reference evidence="5" key="1">
    <citation type="submission" date="2018-12" db="EMBL/GenBank/DDBJ databases">
        <title>Tengunoibacter tsumagoiensis gen. nov., sp. nov., Dictyobacter kobayashii sp. nov., D. alpinus sp. nov., and D. joshuensis sp. nov. and description of Dictyobacteraceae fam. nov. within the order Ktedonobacterales isolated from Tengu-no-mugimeshi.</title>
        <authorList>
            <person name="Wang C.M."/>
            <person name="Zheng Y."/>
            <person name="Sakai Y."/>
            <person name="Toyoda A."/>
            <person name="Minakuchi Y."/>
            <person name="Abe K."/>
            <person name="Yokota A."/>
            <person name="Yabe S."/>
        </authorList>
    </citation>
    <scope>NUCLEOTIDE SEQUENCE [LARGE SCALE GENOMIC DNA]</scope>
    <source>
        <strain evidence="5">Uno16</strain>
    </source>
</reference>
<protein>
    <recommendedName>
        <fullName evidence="3">NodB homology domain-containing protein</fullName>
    </recommendedName>
</protein>
<dbReference type="Gene3D" id="3.20.20.370">
    <property type="entry name" value="Glycoside hydrolase/deacetylase"/>
    <property type="match status" value="1"/>
</dbReference>
<evidence type="ECO:0000313" key="5">
    <source>
        <dbReference type="Proteomes" id="UP000287171"/>
    </source>
</evidence>
<comment type="caution">
    <text evidence="4">The sequence shown here is derived from an EMBL/GenBank/DDBJ whole genome shotgun (WGS) entry which is preliminary data.</text>
</comment>
<dbReference type="Pfam" id="PF01522">
    <property type="entry name" value="Polysacc_deac_1"/>
    <property type="match status" value="2"/>
</dbReference>
<evidence type="ECO:0000313" key="4">
    <source>
        <dbReference type="EMBL" id="GCE25370.1"/>
    </source>
</evidence>
<evidence type="ECO:0000259" key="3">
    <source>
        <dbReference type="PROSITE" id="PS51677"/>
    </source>
</evidence>
<comment type="subcellular location">
    <subcellularLocation>
        <location evidence="1">Secreted</location>
    </subcellularLocation>
</comment>
<accession>A0A402B1Y8</accession>
<keyword evidence="2" id="KW-0732">Signal</keyword>